<dbReference type="SUPFAM" id="SSF48452">
    <property type="entry name" value="TPR-like"/>
    <property type="match status" value="1"/>
</dbReference>
<dbReference type="InterPro" id="IPR011990">
    <property type="entry name" value="TPR-like_helical_dom_sf"/>
</dbReference>
<dbReference type="InterPro" id="IPR050498">
    <property type="entry name" value="Ycf3"/>
</dbReference>
<feature type="chain" id="PRO_5004663805" evidence="4">
    <location>
        <begin position="28"/>
        <end position="190"/>
    </location>
</feature>
<evidence type="ECO:0000256" key="1">
    <source>
        <dbReference type="ARBA" id="ARBA00022737"/>
    </source>
</evidence>
<keyword evidence="2 3" id="KW-0802">TPR repeat</keyword>
<sequence length="190" mass="21014">MKSKAALTSVTIILVSCFFSPAGSVSAKVLQSEDYQKIRLGGSKAGYAANYDPFAQTPPSDRIEKAVQDLLEAANDHLVNGNKIKAVEEYTEAIKLDPTNYVSYYNRCFARNAIGEQDGALEDCNQALRLNSSCSYAYYIRGIIYIARKNKWAALDDLEHAATLFKSEGNYQYEAAARKRMKEAACPLCP</sequence>
<reference evidence="5 6" key="1">
    <citation type="journal article" date="2013" name="PLoS ONE">
        <title>Cultivation and Complete Genome Sequencing of Gloeobacter kilaueensis sp. nov., from a Lava Cave in Kilauea Caldera, Hawai'i.</title>
        <authorList>
            <person name="Saw J.H."/>
            <person name="Schatz M."/>
            <person name="Brown M.V."/>
            <person name="Kunkel D.D."/>
            <person name="Foster J.S."/>
            <person name="Shick H."/>
            <person name="Christensen S."/>
            <person name="Hou S."/>
            <person name="Wan X."/>
            <person name="Donachie S.P."/>
        </authorList>
    </citation>
    <scope>NUCLEOTIDE SEQUENCE [LARGE SCALE GENOMIC DNA]</scope>
    <source>
        <strain evidence="6">JS</strain>
    </source>
</reference>
<gene>
    <name evidence="5" type="ORF">GKIL_3502</name>
</gene>
<protein>
    <submittedName>
        <fullName evidence="5">Outer membrane subunit</fullName>
    </submittedName>
</protein>
<dbReference type="eggNOG" id="COG0457">
    <property type="taxonomic scope" value="Bacteria"/>
</dbReference>
<dbReference type="GO" id="GO:0009279">
    <property type="term" value="C:cell outer membrane"/>
    <property type="evidence" value="ECO:0007669"/>
    <property type="project" value="TreeGrafter"/>
</dbReference>
<dbReference type="HOGENOM" id="CLU_1426152_0_0_3"/>
<dbReference type="EMBL" id="CP003587">
    <property type="protein sequence ID" value="AGY59748.1"/>
    <property type="molecule type" value="Genomic_DNA"/>
</dbReference>
<dbReference type="AlphaFoldDB" id="U5QLH8"/>
<name>U5QLH8_GLOK1</name>
<feature type="repeat" description="TPR" evidence="3">
    <location>
        <begin position="67"/>
        <end position="100"/>
    </location>
</feature>
<dbReference type="PANTHER" id="PTHR44858:SF1">
    <property type="entry name" value="UDP-N-ACETYLGLUCOSAMINE--PEPTIDE N-ACETYLGLUCOSAMINYLTRANSFERASE SPINDLY-RELATED"/>
    <property type="match status" value="1"/>
</dbReference>
<keyword evidence="4" id="KW-0732">Signal</keyword>
<accession>U5QLH8</accession>
<dbReference type="PANTHER" id="PTHR44858">
    <property type="entry name" value="TETRATRICOPEPTIDE REPEAT PROTEIN 6"/>
    <property type="match status" value="1"/>
</dbReference>
<dbReference type="SMART" id="SM00028">
    <property type="entry name" value="TPR"/>
    <property type="match status" value="3"/>
</dbReference>
<dbReference type="RefSeq" id="WP_023175050.1">
    <property type="nucleotide sequence ID" value="NC_022600.1"/>
</dbReference>
<organism evidence="5 6">
    <name type="scientific">Gloeobacter kilaueensis (strain ATCC BAA-2537 / CCAP 1431/1 / ULC 316 / JS1)</name>
    <dbReference type="NCBI Taxonomy" id="1183438"/>
    <lineage>
        <taxon>Bacteria</taxon>
        <taxon>Bacillati</taxon>
        <taxon>Cyanobacteriota</taxon>
        <taxon>Cyanophyceae</taxon>
        <taxon>Gloeobacterales</taxon>
        <taxon>Gloeobacteraceae</taxon>
        <taxon>Gloeobacter</taxon>
    </lineage>
</organism>
<dbReference type="STRING" id="1183438.GKIL_3502"/>
<keyword evidence="1" id="KW-0677">Repeat</keyword>
<dbReference type="PROSITE" id="PS50005">
    <property type="entry name" value="TPR"/>
    <property type="match status" value="1"/>
</dbReference>
<dbReference type="PROSITE" id="PS51257">
    <property type="entry name" value="PROKAR_LIPOPROTEIN"/>
    <property type="match status" value="1"/>
</dbReference>
<evidence type="ECO:0000256" key="2">
    <source>
        <dbReference type="ARBA" id="ARBA00022803"/>
    </source>
</evidence>
<evidence type="ECO:0000313" key="6">
    <source>
        <dbReference type="Proteomes" id="UP000017396"/>
    </source>
</evidence>
<evidence type="ECO:0000256" key="3">
    <source>
        <dbReference type="PROSITE-ProRule" id="PRU00339"/>
    </source>
</evidence>
<proteinExistence type="predicted"/>
<dbReference type="KEGG" id="glj:GKIL_3502"/>
<dbReference type="InterPro" id="IPR019734">
    <property type="entry name" value="TPR_rpt"/>
</dbReference>
<dbReference type="OrthoDB" id="527145at2"/>
<evidence type="ECO:0000313" key="5">
    <source>
        <dbReference type="EMBL" id="AGY59748.1"/>
    </source>
</evidence>
<dbReference type="Gene3D" id="1.25.40.10">
    <property type="entry name" value="Tetratricopeptide repeat domain"/>
    <property type="match status" value="1"/>
</dbReference>
<feature type="signal peptide" evidence="4">
    <location>
        <begin position="1"/>
        <end position="27"/>
    </location>
</feature>
<keyword evidence="6" id="KW-1185">Reference proteome</keyword>
<dbReference type="GO" id="GO:0046813">
    <property type="term" value="P:receptor-mediated virion attachment to host cell"/>
    <property type="evidence" value="ECO:0007669"/>
    <property type="project" value="TreeGrafter"/>
</dbReference>
<dbReference type="Proteomes" id="UP000017396">
    <property type="component" value="Chromosome"/>
</dbReference>
<evidence type="ECO:0000256" key="4">
    <source>
        <dbReference type="SAM" id="SignalP"/>
    </source>
</evidence>